<dbReference type="RefSeq" id="WP_121097179.1">
    <property type="nucleotide sequence ID" value="NZ_UIHC01000086.1"/>
</dbReference>
<dbReference type="Proteomes" id="UP000272908">
    <property type="component" value="Unassembled WGS sequence"/>
</dbReference>
<accession>A0A3B0MDK3</accession>
<proteinExistence type="predicted"/>
<name>A0A3B0MDK3_9RHOB</name>
<organism evidence="2 3">
    <name type="scientific">Roseinatronobacter ekhonensis</name>
    <dbReference type="NCBI Taxonomy" id="254356"/>
    <lineage>
        <taxon>Bacteria</taxon>
        <taxon>Pseudomonadati</taxon>
        <taxon>Pseudomonadota</taxon>
        <taxon>Alphaproteobacteria</taxon>
        <taxon>Rhodobacterales</taxon>
        <taxon>Paracoccaceae</taxon>
        <taxon>Roseinatronobacter</taxon>
    </lineage>
</organism>
<gene>
    <name evidence="2" type="ORF">ROE7235_03667</name>
</gene>
<evidence type="ECO:0000313" key="2">
    <source>
        <dbReference type="EMBL" id="SUZ33892.1"/>
    </source>
</evidence>
<feature type="region of interest" description="Disordered" evidence="1">
    <location>
        <begin position="1"/>
        <end position="21"/>
    </location>
</feature>
<evidence type="ECO:0000256" key="1">
    <source>
        <dbReference type="SAM" id="MobiDB-lite"/>
    </source>
</evidence>
<protein>
    <submittedName>
        <fullName evidence="2">Uncharacterized protein</fullName>
    </submittedName>
</protein>
<reference evidence="3" key="1">
    <citation type="submission" date="2018-08" db="EMBL/GenBank/DDBJ databases">
        <authorList>
            <person name="Rodrigo-Torres L."/>
            <person name="Arahal R. D."/>
            <person name="Lucena T."/>
        </authorList>
    </citation>
    <scope>NUCLEOTIDE SEQUENCE [LARGE SCALE GENOMIC DNA]</scope>
    <source>
        <strain evidence="3">CECT 7235</strain>
    </source>
</reference>
<sequence>MKHGGKRPGAGRPAGSQNADTAAMRAALSGLLEGQVAVAIAALADIAQNGTSESARVSAACAILDRTHGRPRAAPNAAPLHGKPPGAFDLVIGNW</sequence>
<dbReference type="AlphaFoldDB" id="A0A3B0MDK3"/>
<keyword evidence="3" id="KW-1185">Reference proteome</keyword>
<dbReference type="EMBL" id="UIHC01000086">
    <property type="protein sequence ID" value="SUZ33892.1"/>
    <property type="molecule type" value="Genomic_DNA"/>
</dbReference>
<evidence type="ECO:0000313" key="3">
    <source>
        <dbReference type="Proteomes" id="UP000272908"/>
    </source>
</evidence>
<dbReference type="OrthoDB" id="8453986at2"/>